<name>A0A9N6WZH6_9VIRU</name>
<accession>A0A9N6WZH6</accession>
<protein>
    <submittedName>
        <fullName evidence="1">Uncharacterized protein</fullName>
    </submittedName>
</protein>
<proteinExistence type="predicted"/>
<organism evidence="1">
    <name type="scientific">Ochrobactrum phage ORM_20</name>
    <dbReference type="NCBI Taxonomy" id="2985243"/>
    <lineage>
        <taxon>Viruses</taxon>
    </lineage>
</organism>
<gene>
    <name evidence="1" type="ORF">ORM20_00139</name>
</gene>
<reference evidence="1" key="1">
    <citation type="submission" date="2022-10" db="EMBL/GenBank/DDBJ databases">
        <authorList>
            <person name="Meaden S."/>
        </authorList>
    </citation>
    <scope>NUCLEOTIDE SEQUENCE</scope>
</reference>
<evidence type="ECO:0000313" key="1">
    <source>
        <dbReference type="EMBL" id="CAI3971188.1"/>
    </source>
</evidence>
<sequence>MINIKLLAIAFQNGQGNCFKPLVVLKLQPDNRLSIPGLPIDTPSYPGVNTRILKDIDPSTTLVEENILLSNAWAVEAVATNDSLLVSQLGVFKNDVKELATEFFDSLLLSGDYKVIPFEKIERMNDADFYEGHRSILLQHFTSQDSTRLGIWREAS</sequence>
<dbReference type="EMBL" id="OX359470">
    <property type="protein sequence ID" value="CAI3971188.1"/>
    <property type="molecule type" value="Genomic_DNA"/>
</dbReference>